<organism evidence="1 2">
    <name type="scientific">Danionella cerebrum</name>
    <dbReference type="NCBI Taxonomy" id="2873325"/>
    <lineage>
        <taxon>Eukaryota</taxon>
        <taxon>Metazoa</taxon>
        <taxon>Chordata</taxon>
        <taxon>Craniata</taxon>
        <taxon>Vertebrata</taxon>
        <taxon>Euteleostomi</taxon>
        <taxon>Actinopterygii</taxon>
        <taxon>Neopterygii</taxon>
        <taxon>Teleostei</taxon>
        <taxon>Ostariophysi</taxon>
        <taxon>Cypriniformes</taxon>
        <taxon>Danionidae</taxon>
        <taxon>Danioninae</taxon>
        <taxon>Danionella</taxon>
    </lineage>
</organism>
<protein>
    <submittedName>
        <fullName evidence="1">Uncharacterized protein</fullName>
    </submittedName>
</protein>
<reference evidence="1 2" key="1">
    <citation type="journal article" date="2019" name="Sci. Data">
        <title>Hybrid genome assembly and annotation of Danionella translucida.</title>
        <authorList>
            <person name="Kadobianskyi M."/>
            <person name="Schulze L."/>
            <person name="Schuelke M."/>
            <person name="Judkewitz B."/>
        </authorList>
    </citation>
    <scope>NUCLEOTIDE SEQUENCE [LARGE SCALE GENOMIC DNA]</scope>
    <source>
        <strain evidence="1 2">Bolton</strain>
    </source>
</reference>
<evidence type="ECO:0000313" key="1">
    <source>
        <dbReference type="EMBL" id="TRY87326.1"/>
    </source>
</evidence>
<comment type="caution">
    <text evidence="1">The sequence shown here is derived from an EMBL/GenBank/DDBJ whole genome shotgun (WGS) entry which is preliminary data.</text>
</comment>
<dbReference type="OrthoDB" id="8872899at2759"/>
<dbReference type="Proteomes" id="UP000316079">
    <property type="component" value="Unassembled WGS sequence"/>
</dbReference>
<proteinExistence type="predicted"/>
<name>A0A553QBM5_9TELE</name>
<accession>A0A553QBM5</accession>
<evidence type="ECO:0000313" key="2">
    <source>
        <dbReference type="Proteomes" id="UP000316079"/>
    </source>
</evidence>
<dbReference type="EMBL" id="SRMA01026139">
    <property type="protein sequence ID" value="TRY87326.1"/>
    <property type="molecule type" value="Genomic_DNA"/>
</dbReference>
<gene>
    <name evidence="1" type="ORF">DNTS_034021</name>
</gene>
<sequence length="152" mass="17212">MIIEEAEGRGANRVPLNTIERIEITPPSPSCNKQEIMKTVLESRLTIYPNHHKSLEGNISTTKNICNFINISTTRNICNFINISTTRNTCNFINISNTRNICNFINISTTRNTCNFINISNTRNICNFINISTTSATENICFFRTLSKISTI</sequence>
<keyword evidence="2" id="KW-1185">Reference proteome</keyword>
<dbReference type="AlphaFoldDB" id="A0A553QBM5"/>